<dbReference type="Gene3D" id="3.30.200.20">
    <property type="entry name" value="Phosphorylase Kinase, domain 1"/>
    <property type="match status" value="1"/>
</dbReference>
<accession>A0A7G2CWP1</accession>
<dbReference type="VEuPathDB" id="TriTrypDB:ADEAN_001022900"/>
<evidence type="ECO:0000313" key="3">
    <source>
        <dbReference type="Proteomes" id="UP000515908"/>
    </source>
</evidence>
<feature type="region of interest" description="Disordered" evidence="1">
    <location>
        <begin position="87"/>
        <end position="144"/>
    </location>
</feature>
<reference evidence="2 3" key="1">
    <citation type="submission" date="2020-08" db="EMBL/GenBank/DDBJ databases">
        <authorList>
            <person name="Newling K."/>
            <person name="Davey J."/>
            <person name="Forrester S."/>
        </authorList>
    </citation>
    <scope>NUCLEOTIDE SEQUENCE [LARGE SCALE GENOMIC DNA]</scope>
    <source>
        <strain evidence="3">Crithidia deanei Carvalho (ATCC PRA-265)</strain>
    </source>
</reference>
<gene>
    <name evidence="2" type="ORF">ADEAN_001022900</name>
</gene>
<dbReference type="SUPFAM" id="SSF56112">
    <property type="entry name" value="Protein kinase-like (PK-like)"/>
    <property type="match status" value="1"/>
</dbReference>
<dbReference type="InterPro" id="IPR011009">
    <property type="entry name" value="Kinase-like_dom_sf"/>
</dbReference>
<dbReference type="EMBL" id="LR877171">
    <property type="protein sequence ID" value="CAD2222682.1"/>
    <property type="molecule type" value="Genomic_DNA"/>
</dbReference>
<dbReference type="AlphaFoldDB" id="A0A7G2CWP1"/>
<feature type="compositionally biased region" description="Basic and acidic residues" evidence="1">
    <location>
        <begin position="123"/>
        <end position="137"/>
    </location>
</feature>
<evidence type="ECO:0000256" key="1">
    <source>
        <dbReference type="SAM" id="MobiDB-lite"/>
    </source>
</evidence>
<organism evidence="2 3">
    <name type="scientific">Angomonas deanei</name>
    <dbReference type="NCBI Taxonomy" id="59799"/>
    <lineage>
        <taxon>Eukaryota</taxon>
        <taxon>Discoba</taxon>
        <taxon>Euglenozoa</taxon>
        <taxon>Kinetoplastea</taxon>
        <taxon>Metakinetoplastina</taxon>
        <taxon>Trypanosomatida</taxon>
        <taxon>Trypanosomatidae</taxon>
        <taxon>Strigomonadinae</taxon>
        <taxon>Angomonas</taxon>
    </lineage>
</organism>
<dbReference type="OrthoDB" id="243301at2759"/>
<sequence>MKHPFLIELHQAFQSRTHLYLVLDFAQGGDLYYFDNKKLWLKRLKRVLTKFEYPYYVKRGAAFTHSSAHSHSESLADTNLLMGESTASRKGVGHRKGNPKIHGSTDNVSTTRRRVRKKSVSLHGEKKKLSMEQEHDSPLAGGESHLMPLAERKSSTMGNFGDDENENSNTHFNKEYETMSEEDDFNSGNKSFFGETIPKLKIVFVCSYKNVCTCHPRRINGC</sequence>
<feature type="compositionally biased region" description="Basic residues" evidence="1">
    <location>
        <begin position="111"/>
        <end position="120"/>
    </location>
</feature>
<evidence type="ECO:0008006" key="4">
    <source>
        <dbReference type="Google" id="ProtNLM"/>
    </source>
</evidence>
<dbReference type="Proteomes" id="UP000515908">
    <property type="component" value="Chromosome 27"/>
</dbReference>
<keyword evidence="3" id="KW-1185">Reference proteome</keyword>
<evidence type="ECO:0000313" key="2">
    <source>
        <dbReference type="EMBL" id="CAD2222682.1"/>
    </source>
</evidence>
<protein>
    <recommendedName>
        <fullName evidence="4">Protein kinase domain containing protein</fullName>
    </recommendedName>
</protein>
<proteinExistence type="predicted"/>
<name>A0A7G2CWP1_9TRYP</name>